<evidence type="ECO:0000256" key="5">
    <source>
        <dbReference type="ARBA" id="ARBA00023004"/>
    </source>
</evidence>
<keyword evidence="4" id="KW-0067">ATP-binding</keyword>
<evidence type="ECO:0000313" key="8">
    <source>
        <dbReference type="Proteomes" id="UP000001645"/>
    </source>
</evidence>
<dbReference type="InterPro" id="IPR033756">
    <property type="entry name" value="YlxH/NBP35"/>
</dbReference>
<organism evidence="7 8">
    <name type="scientific">Meleagris gallopavo</name>
    <name type="common">Wild turkey</name>
    <dbReference type="NCBI Taxonomy" id="9103"/>
    <lineage>
        <taxon>Eukaryota</taxon>
        <taxon>Metazoa</taxon>
        <taxon>Chordata</taxon>
        <taxon>Craniata</taxon>
        <taxon>Vertebrata</taxon>
        <taxon>Euteleostomi</taxon>
        <taxon>Archelosauria</taxon>
        <taxon>Archosauria</taxon>
        <taxon>Dinosauria</taxon>
        <taxon>Saurischia</taxon>
        <taxon>Theropoda</taxon>
        <taxon>Coelurosauria</taxon>
        <taxon>Aves</taxon>
        <taxon>Neognathae</taxon>
        <taxon>Galloanserae</taxon>
        <taxon>Galliformes</taxon>
        <taxon>Phasianidae</taxon>
        <taxon>Meleagridinae</taxon>
        <taxon>Meleagris</taxon>
    </lineage>
</organism>
<dbReference type="GO" id="GO:0005829">
    <property type="term" value="C:cytosol"/>
    <property type="evidence" value="ECO:0007669"/>
    <property type="project" value="TreeGrafter"/>
</dbReference>
<dbReference type="Proteomes" id="UP000001645">
    <property type="component" value="Chromosome 16"/>
</dbReference>
<evidence type="ECO:0000256" key="1">
    <source>
        <dbReference type="ARBA" id="ARBA00022485"/>
    </source>
</evidence>
<dbReference type="InterPro" id="IPR027417">
    <property type="entry name" value="P-loop_NTPase"/>
</dbReference>
<dbReference type="GO" id="GO:0005524">
    <property type="term" value="F:ATP binding"/>
    <property type="evidence" value="ECO:0007669"/>
    <property type="project" value="UniProtKB-KW"/>
</dbReference>
<evidence type="ECO:0000256" key="6">
    <source>
        <dbReference type="ARBA" id="ARBA00023014"/>
    </source>
</evidence>
<dbReference type="Pfam" id="PF10609">
    <property type="entry name" value="ParA"/>
    <property type="match status" value="1"/>
</dbReference>
<keyword evidence="2" id="KW-0479">Metal-binding</keyword>
<dbReference type="PANTHER" id="PTHR23264">
    <property type="entry name" value="NUCLEOTIDE-BINDING PROTEIN NBP35 YEAST -RELATED"/>
    <property type="match status" value="1"/>
</dbReference>
<dbReference type="GO" id="GO:0016226">
    <property type="term" value="P:iron-sulfur cluster assembly"/>
    <property type="evidence" value="ECO:0007669"/>
    <property type="project" value="InterPro"/>
</dbReference>
<evidence type="ECO:0000256" key="4">
    <source>
        <dbReference type="ARBA" id="ARBA00022840"/>
    </source>
</evidence>
<dbReference type="InParanoid" id="A0A803XKQ8"/>
<evidence type="ECO:0000256" key="2">
    <source>
        <dbReference type="ARBA" id="ARBA00022723"/>
    </source>
</evidence>
<keyword evidence="1" id="KW-0004">4Fe-4S</keyword>
<dbReference type="GO" id="GO:0140663">
    <property type="term" value="F:ATP-dependent FeS chaperone activity"/>
    <property type="evidence" value="ECO:0007669"/>
    <property type="project" value="InterPro"/>
</dbReference>
<keyword evidence="6" id="KW-0411">Iron-sulfur</keyword>
<keyword evidence="5" id="KW-0408">Iron</keyword>
<dbReference type="SUPFAM" id="SSF52540">
    <property type="entry name" value="P-loop containing nucleoside triphosphate hydrolases"/>
    <property type="match status" value="1"/>
</dbReference>
<keyword evidence="8" id="KW-1185">Reference proteome</keyword>
<dbReference type="PANTHER" id="PTHR23264:SF19">
    <property type="entry name" value="CYTOSOLIC FE-S CLUSTER ASSEMBLY FACTOR NUBP2"/>
    <property type="match status" value="1"/>
</dbReference>
<dbReference type="AlphaFoldDB" id="A0A803XKQ8"/>
<dbReference type="Gene3D" id="3.40.50.300">
    <property type="entry name" value="P-loop containing nucleotide triphosphate hydrolases"/>
    <property type="match status" value="1"/>
</dbReference>
<reference evidence="7 8" key="1">
    <citation type="journal article" date="2010" name="PLoS Biol.">
        <title>Multi-platform next-generation sequencing of the domestic turkey (Meleagris gallopavo): genome assembly and analysis.</title>
        <authorList>
            <person name="Dalloul R.A."/>
            <person name="Long J.A."/>
            <person name="Zimin A.V."/>
            <person name="Aslam L."/>
            <person name="Beal K."/>
            <person name="Blomberg L.A."/>
            <person name="Bouffard P."/>
            <person name="Burt D.W."/>
            <person name="Crasta O."/>
            <person name="Crooijmans R.P."/>
            <person name="Cooper K."/>
            <person name="Coulombe R.A."/>
            <person name="De S."/>
            <person name="Delany M.E."/>
            <person name="Dodgson J.B."/>
            <person name="Dong J.J."/>
            <person name="Evans C."/>
            <person name="Frederickson K.M."/>
            <person name="Flicek P."/>
            <person name="Florea L."/>
            <person name="Folkerts O."/>
            <person name="Groenen M.A."/>
            <person name="Harkins T.T."/>
            <person name="Herrero J."/>
            <person name="Hoffmann S."/>
            <person name="Megens H.J."/>
            <person name="Jiang A."/>
            <person name="de Jong P."/>
            <person name="Kaiser P."/>
            <person name="Kim H."/>
            <person name="Kim K.W."/>
            <person name="Kim S."/>
            <person name="Langenberger D."/>
            <person name="Lee M.K."/>
            <person name="Lee T."/>
            <person name="Mane S."/>
            <person name="Marcais G."/>
            <person name="Marz M."/>
            <person name="McElroy A.P."/>
            <person name="Modise T."/>
            <person name="Nefedov M."/>
            <person name="Notredame C."/>
            <person name="Paton I.R."/>
            <person name="Payne W.S."/>
            <person name="Pertea G."/>
            <person name="Prickett D."/>
            <person name="Puiu D."/>
            <person name="Qioa D."/>
            <person name="Raineri E."/>
            <person name="Ruffier M."/>
            <person name="Salzberg S.L."/>
            <person name="Schatz M.C."/>
            <person name="Scheuring C."/>
            <person name="Schmidt C.J."/>
            <person name="Schroeder S."/>
            <person name="Searle S.M."/>
            <person name="Smith E.J."/>
            <person name="Smith J."/>
            <person name="Sonstegard T.S."/>
            <person name="Stadler P.F."/>
            <person name="Tafer H."/>
            <person name="Tu Z.J."/>
            <person name="Van Tassell C.P."/>
            <person name="Vilella A.J."/>
            <person name="Williams K.P."/>
            <person name="Yorke J.A."/>
            <person name="Zhang L."/>
            <person name="Zhang H.B."/>
            <person name="Zhang X."/>
            <person name="Zhang Y."/>
            <person name="Reed K.M."/>
        </authorList>
    </citation>
    <scope>NUCLEOTIDE SEQUENCE [LARGE SCALE GENOMIC DNA]</scope>
</reference>
<evidence type="ECO:0000313" key="7">
    <source>
        <dbReference type="Ensembl" id="ENSMGAP00000020104.1"/>
    </source>
</evidence>
<dbReference type="GO" id="GO:0051539">
    <property type="term" value="F:4 iron, 4 sulfur cluster binding"/>
    <property type="evidence" value="ECO:0007669"/>
    <property type="project" value="UniProtKB-KW"/>
</dbReference>
<evidence type="ECO:0008006" key="9">
    <source>
        <dbReference type="Google" id="ProtNLM"/>
    </source>
</evidence>
<proteinExistence type="predicted"/>
<sequence length="54" mass="5263">DSTAAGDGASNLGGVRHILLVLSGKGGVGKSTISTELALSLRHSGKKVSEGLGC</sequence>
<dbReference type="InterPro" id="IPR019591">
    <property type="entry name" value="Mrp/NBP35_ATP-bd"/>
</dbReference>
<reference evidence="7" key="3">
    <citation type="submission" date="2025-09" db="UniProtKB">
        <authorList>
            <consortium name="Ensembl"/>
        </authorList>
    </citation>
    <scope>IDENTIFICATION</scope>
</reference>
<name>A0A803XKQ8_MELGA</name>
<dbReference type="Ensembl" id="ENSMGAT00000022374.1">
    <property type="protein sequence ID" value="ENSMGAP00000020104.1"/>
    <property type="gene ID" value="ENSMGAG00000022464.1"/>
</dbReference>
<accession>A0A803XKQ8</accession>
<evidence type="ECO:0000256" key="3">
    <source>
        <dbReference type="ARBA" id="ARBA00022741"/>
    </source>
</evidence>
<reference evidence="7" key="2">
    <citation type="submission" date="2025-08" db="UniProtKB">
        <authorList>
            <consortium name="Ensembl"/>
        </authorList>
    </citation>
    <scope>IDENTIFICATION</scope>
</reference>
<protein>
    <recommendedName>
        <fullName evidence="9">Cytosolic Fe-S cluster assembly factor NUBP2</fullName>
    </recommendedName>
</protein>
<keyword evidence="3" id="KW-0547">Nucleotide-binding</keyword>
<dbReference type="GO" id="GO:0046872">
    <property type="term" value="F:metal ion binding"/>
    <property type="evidence" value="ECO:0007669"/>
    <property type="project" value="UniProtKB-KW"/>
</dbReference>